<evidence type="ECO:0000256" key="3">
    <source>
        <dbReference type="SAM" id="MobiDB-lite"/>
    </source>
</evidence>
<evidence type="ECO:0000313" key="6">
    <source>
        <dbReference type="RefSeq" id="XP_027353568.1"/>
    </source>
</evidence>
<keyword evidence="2 4" id="KW-0472">Membrane</keyword>
<evidence type="ECO:0000313" key="5">
    <source>
        <dbReference type="Proteomes" id="UP000694853"/>
    </source>
</evidence>
<evidence type="ECO:0000256" key="4">
    <source>
        <dbReference type="SAM" id="Phobius"/>
    </source>
</evidence>
<evidence type="ECO:0000256" key="1">
    <source>
        <dbReference type="ARBA" id="ARBA00004370"/>
    </source>
</evidence>
<dbReference type="Proteomes" id="UP000694853">
    <property type="component" value="Unplaced"/>
</dbReference>
<name>A0A8B8LE34_ABRPR</name>
<keyword evidence="4" id="KW-1133">Transmembrane helix</keyword>
<dbReference type="AlphaFoldDB" id="A0A8B8LE34"/>
<accession>A0A8B8LE34</accession>
<comment type="subcellular location">
    <subcellularLocation>
        <location evidence="1">Membrane</location>
    </subcellularLocation>
</comment>
<protein>
    <submittedName>
        <fullName evidence="6">Uncharacterized protein LOC113863960</fullName>
    </submittedName>
</protein>
<dbReference type="GeneID" id="113863960"/>
<dbReference type="GO" id="GO:0005886">
    <property type="term" value="C:plasma membrane"/>
    <property type="evidence" value="ECO:0007669"/>
    <property type="project" value="TreeGrafter"/>
</dbReference>
<dbReference type="GO" id="GO:0098542">
    <property type="term" value="P:defense response to other organism"/>
    <property type="evidence" value="ECO:0007669"/>
    <property type="project" value="InterPro"/>
</dbReference>
<proteinExistence type="predicted"/>
<dbReference type="RefSeq" id="XP_027353568.1">
    <property type="nucleotide sequence ID" value="XM_027497767.1"/>
</dbReference>
<keyword evidence="5" id="KW-1185">Reference proteome</keyword>
<dbReference type="InterPro" id="IPR044839">
    <property type="entry name" value="NDR1-like"/>
</dbReference>
<reference evidence="6" key="2">
    <citation type="submission" date="2025-08" db="UniProtKB">
        <authorList>
            <consortium name="RefSeq"/>
        </authorList>
    </citation>
    <scope>IDENTIFICATION</scope>
    <source>
        <tissue evidence="6">Young leaves</tissue>
    </source>
</reference>
<evidence type="ECO:0000256" key="2">
    <source>
        <dbReference type="ARBA" id="ARBA00023136"/>
    </source>
</evidence>
<keyword evidence="4" id="KW-0812">Transmembrane</keyword>
<gene>
    <name evidence="6" type="primary">LOC113863960</name>
</gene>
<dbReference type="PANTHER" id="PTHR31234">
    <property type="entry name" value="LATE EMBRYOGENESIS ABUNDANT (LEA) HYDROXYPROLINE-RICH GLYCOPROTEIN FAMILY"/>
    <property type="match status" value="1"/>
</dbReference>
<dbReference type="KEGG" id="aprc:113863960"/>
<feature type="region of interest" description="Disordered" evidence="3">
    <location>
        <begin position="1"/>
        <end position="28"/>
    </location>
</feature>
<feature type="transmembrane region" description="Helical" evidence="4">
    <location>
        <begin position="99"/>
        <end position="125"/>
    </location>
</feature>
<organism evidence="5 6">
    <name type="scientific">Abrus precatorius</name>
    <name type="common">Indian licorice</name>
    <name type="synonym">Glycine abrus</name>
    <dbReference type="NCBI Taxonomy" id="3816"/>
    <lineage>
        <taxon>Eukaryota</taxon>
        <taxon>Viridiplantae</taxon>
        <taxon>Streptophyta</taxon>
        <taxon>Embryophyta</taxon>
        <taxon>Tracheophyta</taxon>
        <taxon>Spermatophyta</taxon>
        <taxon>Magnoliopsida</taxon>
        <taxon>eudicotyledons</taxon>
        <taxon>Gunneridae</taxon>
        <taxon>Pentapetalae</taxon>
        <taxon>rosids</taxon>
        <taxon>fabids</taxon>
        <taxon>Fabales</taxon>
        <taxon>Fabaceae</taxon>
        <taxon>Papilionoideae</taxon>
        <taxon>50 kb inversion clade</taxon>
        <taxon>NPAAA clade</taxon>
        <taxon>indigoferoid/millettioid clade</taxon>
        <taxon>Abreae</taxon>
        <taxon>Abrus</taxon>
    </lineage>
</organism>
<sequence>MDSPHNGKGPSKESFSNESSSPPPVAPPHMMYYQPGMGYPAGHGAQPPAHLGYAPGYPAYPQPQPQAYHYPAAPAAYYNAPPTYYNGGGGNKVLFMRGFILCFCLLFTGLFIATLVMALVLHPYLPIYTVNSLSVVNFNTTQTLTGDWNISITVQNSNERLKGVFSDFKVELLYNNDMLAVSYEPDFQLDNYQYKNMNPKPSSNGLTFPKWEIDEIANQRAKGSLPLSLRLTSTVSFKSTTMSTRDSLVIAVCSDLNVVFRNDTGNGAMETGGVPIKCQLFV</sequence>
<dbReference type="OrthoDB" id="695142at2759"/>
<reference evidence="5" key="1">
    <citation type="journal article" date="2019" name="Toxins">
        <title>Detection of Abrin-Like and Prepropulchellin-Like Toxin Genes and Transcripts Using Whole Genome Sequencing and Full-Length Transcript Sequencing of Abrus precatorius.</title>
        <authorList>
            <person name="Hovde B.T."/>
            <person name="Daligault H.E."/>
            <person name="Hanschen E.R."/>
            <person name="Kunde Y.A."/>
            <person name="Johnson M.B."/>
            <person name="Starkenburg S.R."/>
            <person name="Johnson S.L."/>
        </authorList>
    </citation>
    <scope>NUCLEOTIDE SEQUENCE [LARGE SCALE GENOMIC DNA]</scope>
</reference>
<dbReference type="PANTHER" id="PTHR31234:SF55">
    <property type="entry name" value="LATE EMBRYOGENESIS ABUNDANT (LEA) HYDROXYPROLINE-RICH GLYCOPROTEIN FAMILY"/>
    <property type="match status" value="1"/>
</dbReference>